<proteinExistence type="evidence at transcript level"/>
<feature type="binding site" evidence="12">
    <location>
        <position position="149"/>
    </location>
    <ligand>
        <name>Mn(2+)</name>
        <dbReference type="ChEBI" id="CHEBI:29035"/>
    </ligand>
</feature>
<dbReference type="AlphaFoldDB" id="I3SM12"/>
<dbReference type="PRINTS" id="PR00325">
    <property type="entry name" value="GERMIN"/>
</dbReference>
<keyword evidence="8" id="KW-0675">Receptor</keyword>
<keyword evidence="9" id="KW-0325">Glycoprotein</keyword>
<feature type="binding site" evidence="11">
    <location>
        <position position="110"/>
    </location>
    <ligand>
        <name>oxalate</name>
        <dbReference type="ChEBI" id="CHEBI:30623"/>
    </ligand>
</feature>
<dbReference type="InterPro" id="IPR001929">
    <property type="entry name" value="Germin"/>
</dbReference>
<evidence type="ECO:0000256" key="12">
    <source>
        <dbReference type="PIRSR" id="PIRSR601929-2"/>
    </source>
</evidence>
<protein>
    <recommendedName>
        <fullName evidence="14">Germin-like protein</fullName>
    </recommendedName>
</protein>
<evidence type="ECO:0000256" key="9">
    <source>
        <dbReference type="ARBA" id="ARBA00023180"/>
    </source>
</evidence>
<feature type="signal peptide" evidence="14">
    <location>
        <begin position="1"/>
        <end position="22"/>
    </location>
</feature>
<dbReference type="SMART" id="SM00835">
    <property type="entry name" value="Cupin_1"/>
    <property type="match status" value="1"/>
</dbReference>
<evidence type="ECO:0000256" key="5">
    <source>
        <dbReference type="ARBA" id="ARBA00022723"/>
    </source>
</evidence>
<feature type="binding site" evidence="12">
    <location>
        <position position="103"/>
    </location>
    <ligand>
        <name>Mn(2+)</name>
        <dbReference type="ChEBI" id="CHEBI:29035"/>
    </ligand>
</feature>
<dbReference type="InterPro" id="IPR019780">
    <property type="entry name" value="Germin_Mn-BS"/>
</dbReference>
<dbReference type="FunFam" id="2.60.120.10:FF:000047">
    <property type="entry name" value="Auxin-binding protein ABP19a"/>
    <property type="match status" value="1"/>
</dbReference>
<dbReference type="InterPro" id="IPR011051">
    <property type="entry name" value="RmlC_Cupin_sf"/>
</dbReference>
<evidence type="ECO:0000256" key="13">
    <source>
        <dbReference type="PIRSR" id="PIRSR601929-3"/>
    </source>
</evidence>
<evidence type="ECO:0000256" key="4">
    <source>
        <dbReference type="ARBA" id="ARBA00022525"/>
    </source>
</evidence>
<reference evidence="16" key="1">
    <citation type="submission" date="2012-05" db="EMBL/GenBank/DDBJ databases">
        <authorList>
            <person name="Krishnakumar V."/>
            <person name="Cheung F."/>
            <person name="Xiao Y."/>
            <person name="Chan A."/>
            <person name="Moskal W.A."/>
            <person name="Town C.D."/>
        </authorList>
    </citation>
    <scope>NUCLEOTIDE SEQUENCE</scope>
</reference>
<dbReference type="InterPro" id="IPR006045">
    <property type="entry name" value="Cupin_1"/>
</dbReference>
<feature type="disulfide bond" evidence="13">
    <location>
        <begin position="28"/>
        <end position="43"/>
    </location>
</feature>
<dbReference type="PANTHER" id="PTHR31238">
    <property type="entry name" value="GERMIN-LIKE PROTEIN SUBFAMILY 3 MEMBER 3"/>
    <property type="match status" value="1"/>
</dbReference>
<evidence type="ECO:0000256" key="10">
    <source>
        <dbReference type="ARBA" id="ARBA00023211"/>
    </source>
</evidence>
<evidence type="ECO:0000256" key="11">
    <source>
        <dbReference type="PIRSR" id="PIRSR601929-1"/>
    </source>
</evidence>
<dbReference type="Gene3D" id="2.60.120.10">
    <property type="entry name" value="Jelly Rolls"/>
    <property type="match status" value="1"/>
</dbReference>
<dbReference type="GO" id="GO:0030145">
    <property type="term" value="F:manganese ion binding"/>
    <property type="evidence" value="ECO:0007669"/>
    <property type="project" value="UniProtKB-UniRule"/>
</dbReference>
<dbReference type="OrthoDB" id="1921208at2759"/>
<evidence type="ECO:0000256" key="8">
    <source>
        <dbReference type="ARBA" id="ARBA00023170"/>
    </source>
</evidence>
<dbReference type="InterPro" id="IPR014710">
    <property type="entry name" value="RmlC-like_jellyroll"/>
</dbReference>
<comment type="subcellular location">
    <subcellularLocation>
        <location evidence="1 14">Secreted</location>
        <location evidence="1 14">Extracellular space</location>
        <location evidence="1 14">Apoplast</location>
    </subcellularLocation>
</comment>
<dbReference type="PROSITE" id="PS00725">
    <property type="entry name" value="GERMIN"/>
    <property type="match status" value="1"/>
</dbReference>
<evidence type="ECO:0000256" key="6">
    <source>
        <dbReference type="ARBA" id="ARBA00022729"/>
    </source>
</evidence>
<dbReference type="RefSeq" id="XP_057455073.1">
    <property type="nucleotide sequence ID" value="XM_057599090.1"/>
</dbReference>
<sequence length="211" mass="22182">MIRINILLLILAAFLSSSNTHALVSDFCVADLSRSVSPAGYACKKPPLTVNDFVFSNFKAGNTSNFLNAALNPAFVDQFPGINGLGLSAARLDLDAGGVVPIHSHPGASELVIILQGRITVGFISTDNTVYQKTLMKGDIIVIPQGLLHFQLNAGGNRASAVLTFSSTNPVAQLVDVALFGNNLDSGLVARTTFLDLAQVKKLKAVFGGRG</sequence>
<dbReference type="GO" id="GO:0048046">
    <property type="term" value="C:apoplast"/>
    <property type="evidence" value="ECO:0007669"/>
    <property type="project" value="UniProtKB-SubCell"/>
</dbReference>
<keyword evidence="10 11" id="KW-0464">Manganese</keyword>
<feature type="domain" description="Cupin type-1" evidence="15">
    <location>
        <begin position="56"/>
        <end position="201"/>
    </location>
</feature>
<dbReference type="GeneID" id="130746462"/>
<organism evidence="16">
    <name type="scientific">Lotus japonicus</name>
    <name type="common">Lotus corniculatus var. japonicus</name>
    <dbReference type="NCBI Taxonomy" id="34305"/>
    <lineage>
        <taxon>Eukaryota</taxon>
        <taxon>Viridiplantae</taxon>
        <taxon>Streptophyta</taxon>
        <taxon>Embryophyta</taxon>
        <taxon>Tracheophyta</taxon>
        <taxon>Spermatophyta</taxon>
        <taxon>Magnoliopsida</taxon>
        <taxon>eudicotyledons</taxon>
        <taxon>Gunneridae</taxon>
        <taxon>Pentapetalae</taxon>
        <taxon>rosids</taxon>
        <taxon>fabids</taxon>
        <taxon>Fabales</taxon>
        <taxon>Fabaceae</taxon>
        <taxon>Papilionoideae</taxon>
        <taxon>50 kb inversion clade</taxon>
        <taxon>NPAAA clade</taxon>
        <taxon>Hologalegina</taxon>
        <taxon>robinioid clade</taxon>
        <taxon>Loteae</taxon>
        <taxon>Lotus</taxon>
    </lineage>
</organism>
<evidence type="ECO:0000313" key="16">
    <source>
        <dbReference type="EMBL" id="AFK41304.1"/>
    </source>
</evidence>
<name>I3SM12_LOTJA</name>
<dbReference type="SUPFAM" id="SSF51182">
    <property type="entry name" value="RmlC-like cupins"/>
    <property type="match status" value="1"/>
</dbReference>
<evidence type="ECO:0000256" key="14">
    <source>
        <dbReference type="RuleBase" id="RU366015"/>
    </source>
</evidence>
<dbReference type="EMBL" id="BT136126">
    <property type="protein sequence ID" value="AFK35921.1"/>
    <property type="molecule type" value="mRNA"/>
</dbReference>
<feature type="binding site" evidence="12">
    <location>
        <position position="105"/>
    </location>
    <ligand>
        <name>Mn(2+)</name>
        <dbReference type="ChEBI" id="CHEBI:29035"/>
    </ligand>
</feature>
<dbReference type="Pfam" id="PF00190">
    <property type="entry name" value="Cupin_1"/>
    <property type="match status" value="1"/>
</dbReference>
<keyword evidence="3 14" id="KW-0052">Apoplast</keyword>
<keyword evidence="7 13" id="KW-1015">Disulfide bond</keyword>
<keyword evidence="6 14" id="KW-0732">Signal</keyword>
<evidence type="ECO:0000256" key="3">
    <source>
        <dbReference type="ARBA" id="ARBA00022523"/>
    </source>
</evidence>
<feature type="binding site" evidence="11">
    <location>
        <position position="105"/>
    </location>
    <ligand>
        <name>oxalate</name>
        <dbReference type="ChEBI" id="CHEBI:30623"/>
    </ligand>
</feature>
<evidence type="ECO:0000256" key="1">
    <source>
        <dbReference type="ARBA" id="ARBA00004271"/>
    </source>
</evidence>
<dbReference type="OMA" id="SSEIMIM"/>
<dbReference type="EMBL" id="BT141510">
    <property type="protein sequence ID" value="AFK41304.1"/>
    <property type="molecule type" value="mRNA"/>
</dbReference>
<keyword evidence="4 14" id="KW-0964">Secreted</keyword>
<keyword evidence="5 11" id="KW-0479">Metal-binding</keyword>
<evidence type="ECO:0000256" key="7">
    <source>
        <dbReference type="ARBA" id="ARBA00023157"/>
    </source>
</evidence>
<comment type="similarity">
    <text evidence="2 14">Belongs to the germin family.</text>
</comment>
<feature type="binding site" evidence="12">
    <location>
        <position position="110"/>
    </location>
    <ligand>
        <name>Mn(2+)</name>
        <dbReference type="ChEBI" id="CHEBI:29035"/>
    </ligand>
</feature>
<evidence type="ECO:0000259" key="15">
    <source>
        <dbReference type="SMART" id="SM00835"/>
    </source>
</evidence>
<evidence type="ECO:0000256" key="2">
    <source>
        <dbReference type="ARBA" id="ARBA00007456"/>
    </source>
</evidence>
<dbReference type="KEGG" id="lja:130746462"/>
<feature type="chain" id="PRO_5007673699" description="Germin-like protein" evidence="14">
    <location>
        <begin position="23"/>
        <end position="211"/>
    </location>
</feature>
<dbReference type="CDD" id="cd02241">
    <property type="entry name" value="cupin_OxOx"/>
    <property type="match status" value="1"/>
</dbReference>
<accession>I3SM12</accession>